<evidence type="ECO:0000313" key="1">
    <source>
        <dbReference type="EMBL" id="AML50063.1"/>
    </source>
</evidence>
<protein>
    <recommendedName>
        <fullName evidence="3">DUF1150 domain-containing protein</fullName>
    </recommendedName>
</protein>
<dbReference type="RefSeq" id="WP_039004385.1">
    <property type="nucleotide sequence ID" value="NZ_CP014327.1"/>
</dbReference>
<evidence type="ECO:0000313" key="2">
    <source>
        <dbReference type="Proteomes" id="UP000070371"/>
    </source>
</evidence>
<evidence type="ECO:0008006" key="3">
    <source>
        <dbReference type="Google" id="ProtNLM"/>
    </source>
</evidence>
<keyword evidence="2" id="KW-1185">Reference proteome</keyword>
<proteinExistence type="predicted"/>
<dbReference type="EMBL" id="CP014327">
    <property type="protein sequence ID" value="AML50063.1"/>
    <property type="molecule type" value="Genomic_DNA"/>
</dbReference>
<gene>
    <name evidence="1" type="ORF">RC74_01105</name>
</gene>
<dbReference type="OrthoDB" id="7205167at2"/>
<dbReference type="InterPro" id="IPR009531">
    <property type="entry name" value="DUF1150"/>
</dbReference>
<name>A0A126UVE5_9RHOB</name>
<sequence length="74" mass="8475">MNTKMKLPNDDSRIVYVRPVEVASLPMDIRLEIPELTRVYSVHKANGEQVALVNDRQTAFHLALENDFVPMTVH</sequence>
<organism evidence="1 2">
    <name type="scientific">Falsihalocynthiibacter arcticus</name>
    <dbReference type="NCBI Taxonomy" id="1579316"/>
    <lineage>
        <taxon>Bacteria</taxon>
        <taxon>Pseudomonadati</taxon>
        <taxon>Pseudomonadota</taxon>
        <taxon>Alphaproteobacteria</taxon>
        <taxon>Rhodobacterales</taxon>
        <taxon>Roseobacteraceae</taxon>
        <taxon>Falsihalocynthiibacter</taxon>
    </lineage>
</organism>
<dbReference type="AlphaFoldDB" id="A0A126UVE5"/>
<dbReference type="STRING" id="1579316.RC74_01105"/>
<accession>A0A126UVE5</accession>
<reference evidence="1 2" key="1">
    <citation type="submission" date="2016-02" db="EMBL/GenBank/DDBJ databases">
        <title>Complete genome sequence of Halocynthiibacter arcticus PAMC 20958t from arctic marine sediment.</title>
        <authorList>
            <person name="Lee Y.M."/>
            <person name="Baek K."/>
            <person name="Lee H.K."/>
            <person name="Shin S.C."/>
        </authorList>
    </citation>
    <scope>NUCLEOTIDE SEQUENCE [LARGE SCALE GENOMIC DNA]</scope>
    <source>
        <strain evidence="1">PAMC 20958</strain>
    </source>
</reference>
<dbReference type="Pfam" id="PF06620">
    <property type="entry name" value="DUF1150"/>
    <property type="match status" value="1"/>
</dbReference>
<dbReference type="KEGG" id="hat:RC74_01105"/>
<dbReference type="Proteomes" id="UP000070371">
    <property type="component" value="Chromosome"/>
</dbReference>